<dbReference type="InterPro" id="IPR011990">
    <property type="entry name" value="TPR-like_helical_dom_sf"/>
</dbReference>
<comment type="caution">
    <text evidence="3">The sequence shown here is derived from an EMBL/GenBank/DDBJ whole genome shotgun (WGS) entry which is preliminary data.</text>
</comment>
<feature type="coiled-coil region" evidence="1">
    <location>
        <begin position="16"/>
        <end position="113"/>
    </location>
</feature>
<organism evidence="3 4">
    <name type="scientific">Tardiphaga robiniae</name>
    <dbReference type="NCBI Taxonomy" id="943830"/>
    <lineage>
        <taxon>Bacteria</taxon>
        <taxon>Pseudomonadati</taxon>
        <taxon>Pseudomonadota</taxon>
        <taxon>Alphaproteobacteria</taxon>
        <taxon>Hyphomicrobiales</taxon>
        <taxon>Nitrobacteraceae</taxon>
        <taxon>Tardiphaga</taxon>
    </lineage>
</organism>
<dbReference type="STRING" id="943830.A4A58_16880"/>
<keyword evidence="4" id="KW-1185">Reference proteome</keyword>
<feature type="region of interest" description="Disordered" evidence="2">
    <location>
        <begin position="288"/>
        <end position="358"/>
    </location>
</feature>
<feature type="compositionally biased region" description="Basic and acidic residues" evidence="2">
    <location>
        <begin position="305"/>
        <end position="315"/>
    </location>
</feature>
<feature type="coiled-coil region" evidence="1">
    <location>
        <begin position="216"/>
        <end position="286"/>
    </location>
</feature>
<sequence>MQSTAEAANTMLRHALDQERARADALAGELATLRAELETARVAGKESAQAIEVGIRQTQALEQERDKTIDLMRELAFLRTELDAARIVISKAVQATEAEIKQEQALEQQERRKADAPAHDLASLQAELDTVRIAASDAAKATAAEIEQKQALEQQLKQQQDGTEALKRELISLRTELDAARAATPEAARIVEAAKVEQERASAKERSRTEAVVRELSSARQQIEEHASRLAAAHAEVLRVTEASNTTAAEQKRALASERERADALVQELALVKNQLEARNQQLAAVSASQTLASRQPAPTGRNEGAAEPRAKTTEGKSALPQWASTQAVASYAERSSVLETPPQARSTAREAVPSVEPKVPVASEATVLASVAPYSVADEQRLLVRANALLRQADISGARPLLEHALGHGSARAAFMLAETYDARVLKSWSARGVLGDSRKALELYEKAQAGGIEDAKARIESLK</sequence>
<protein>
    <submittedName>
        <fullName evidence="3">Uncharacterized protein</fullName>
    </submittedName>
</protein>
<accession>A0A163XH43</accession>
<keyword evidence="1" id="KW-0175">Coiled coil</keyword>
<feature type="coiled-coil region" evidence="1">
    <location>
        <begin position="139"/>
        <end position="183"/>
    </location>
</feature>
<evidence type="ECO:0000256" key="2">
    <source>
        <dbReference type="SAM" id="MobiDB-lite"/>
    </source>
</evidence>
<dbReference type="Gene3D" id="1.25.40.10">
    <property type="entry name" value="Tetratricopeptide repeat domain"/>
    <property type="match status" value="1"/>
</dbReference>
<evidence type="ECO:0000256" key="1">
    <source>
        <dbReference type="SAM" id="Coils"/>
    </source>
</evidence>
<evidence type="ECO:0000313" key="3">
    <source>
        <dbReference type="EMBL" id="KZD20907.1"/>
    </source>
</evidence>
<dbReference type="SUPFAM" id="SSF81901">
    <property type="entry name" value="HCP-like"/>
    <property type="match status" value="1"/>
</dbReference>
<name>A0A163XH43_9BRAD</name>
<gene>
    <name evidence="3" type="ORF">A4A58_16880</name>
</gene>
<evidence type="ECO:0000313" key="4">
    <source>
        <dbReference type="Proteomes" id="UP000076574"/>
    </source>
</evidence>
<reference evidence="3 4" key="1">
    <citation type="submission" date="2016-03" db="EMBL/GenBank/DDBJ databases">
        <title>Microsymbionts genomes from the relict species Vavilovia formosa (Stev.) Fed.</title>
        <authorList>
            <person name="Kopat V."/>
            <person name="Chirak E."/>
            <person name="Kimeklis A."/>
            <person name="Andronov E."/>
        </authorList>
    </citation>
    <scope>NUCLEOTIDE SEQUENCE [LARGE SCALE GENOMIC DNA]</scope>
    <source>
        <strain evidence="3 4">Vaf07</strain>
    </source>
</reference>
<proteinExistence type="predicted"/>
<dbReference type="Proteomes" id="UP000076574">
    <property type="component" value="Unassembled WGS sequence"/>
</dbReference>
<dbReference type="EMBL" id="LVYV01000054">
    <property type="protein sequence ID" value="KZD20907.1"/>
    <property type="molecule type" value="Genomic_DNA"/>
</dbReference>
<dbReference type="AlphaFoldDB" id="A0A163XH43"/>